<evidence type="ECO:0000259" key="2">
    <source>
        <dbReference type="SMART" id="SM00128"/>
    </source>
</evidence>
<dbReference type="KEGG" id="smo:SELMODRAFT_448473"/>
<evidence type="ECO:0000313" key="3">
    <source>
        <dbReference type="EMBL" id="EFJ07360.1"/>
    </source>
</evidence>
<protein>
    <recommendedName>
        <fullName evidence="2">Inositol polyphosphate-related phosphatase domain-containing protein</fullName>
    </recommendedName>
</protein>
<name>D8T7L1_SELML</name>
<reference evidence="3 4" key="1">
    <citation type="journal article" date="2011" name="Science">
        <title>The Selaginella genome identifies genetic changes associated with the evolution of vascular plants.</title>
        <authorList>
            <person name="Banks J.A."/>
            <person name="Nishiyama T."/>
            <person name="Hasebe M."/>
            <person name="Bowman J.L."/>
            <person name="Gribskov M."/>
            <person name="dePamphilis C."/>
            <person name="Albert V.A."/>
            <person name="Aono N."/>
            <person name="Aoyama T."/>
            <person name="Ambrose B.A."/>
            <person name="Ashton N.W."/>
            <person name="Axtell M.J."/>
            <person name="Barker E."/>
            <person name="Barker M.S."/>
            <person name="Bennetzen J.L."/>
            <person name="Bonawitz N.D."/>
            <person name="Chapple C."/>
            <person name="Cheng C."/>
            <person name="Correa L.G."/>
            <person name="Dacre M."/>
            <person name="DeBarry J."/>
            <person name="Dreyer I."/>
            <person name="Elias M."/>
            <person name="Engstrom E.M."/>
            <person name="Estelle M."/>
            <person name="Feng L."/>
            <person name="Finet C."/>
            <person name="Floyd S.K."/>
            <person name="Frommer W.B."/>
            <person name="Fujita T."/>
            <person name="Gramzow L."/>
            <person name="Gutensohn M."/>
            <person name="Harholt J."/>
            <person name="Hattori M."/>
            <person name="Heyl A."/>
            <person name="Hirai T."/>
            <person name="Hiwatashi Y."/>
            <person name="Ishikawa M."/>
            <person name="Iwata M."/>
            <person name="Karol K.G."/>
            <person name="Koehler B."/>
            <person name="Kolukisaoglu U."/>
            <person name="Kubo M."/>
            <person name="Kurata T."/>
            <person name="Lalonde S."/>
            <person name="Li K."/>
            <person name="Li Y."/>
            <person name="Litt A."/>
            <person name="Lyons E."/>
            <person name="Manning G."/>
            <person name="Maruyama T."/>
            <person name="Michael T.P."/>
            <person name="Mikami K."/>
            <person name="Miyazaki S."/>
            <person name="Morinaga S."/>
            <person name="Murata T."/>
            <person name="Mueller-Roeber B."/>
            <person name="Nelson D.R."/>
            <person name="Obara M."/>
            <person name="Oguri Y."/>
            <person name="Olmstead R.G."/>
            <person name="Onodera N."/>
            <person name="Petersen B.L."/>
            <person name="Pils B."/>
            <person name="Prigge M."/>
            <person name="Rensing S.A."/>
            <person name="Riano-Pachon D.M."/>
            <person name="Roberts A.W."/>
            <person name="Sato Y."/>
            <person name="Scheller H.V."/>
            <person name="Schulz B."/>
            <person name="Schulz C."/>
            <person name="Shakirov E.V."/>
            <person name="Shibagaki N."/>
            <person name="Shinohara N."/>
            <person name="Shippen D.E."/>
            <person name="Soerensen I."/>
            <person name="Sotooka R."/>
            <person name="Sugimoto N."/>
            <person name="Sugita M."/>
            <person name="Sumikawa N."/>
            <person name="Tanurdzic M."/>
            <person name="Theissen G."/>
            <person name="Ulvskov P."/>
            <person name="Wakazuki S."/>
            <person name="Weng J.K."/>
            <person name="Willats W.W."/>
            <person name="Wipf D."/>
            <person name="Wolf P.G."/>
            <person name="Yang L."/>
            <person name="Zimmer A.D."/>
            <person name="Zhu Q."/>
            <person name="Mitros T."/>
            <person name="Hellsten U."/>
            <person name="Loque D."/>
            <person name="Otillar R."/>
            <person name="Salamov A."/>
            <person name="Schmutz J."/>
            <person name="Shapiro H."/>
            <person name="Lindquist E."/>
            <person name="Lucas S."/>
            <person name="Rokhsar D."/>
            <person name="Grigoriev I.V."/>
        </authorList>
    </citation>
    <scope>NUCLEOTIDE SEQUENCE [LARGE SCALE GENOMIC DNA]</scope>
</reference>
<sequence>MRRRFKGLVKRLLLRSSRKDHIVGSFRDSGLLRLASSSTRNNARMILVQSQELGDMEENDAVSGQPLEDNSLDSFHSCKTSISSSDHLPIHDHPAAVAAVEDSTASFNLRIYAVTWNMNGKIPHDSLPKLLENGRGDYDLYVIGIQESPVSSLRRVLHPILGKQYSFVAKSVMGSLQLYVFGKCWLQHHISAKKVDKVRFKGFGGVVGRQKGAVAASFCIGNSSFLFIASHFAAHEKKVNERHVQYSRTRQKIFSPPSTSQEQPGSNFMDESDVVVWLGDLNYRIEGSRGLVKSFVKQNLEKLLWKRDQLFNAVDKGEVFNGFVEGPLEFKPTYKYDVGTDDYDTSGKERVPSWTDRILIKIRDESSISLDVDNYQSIDSLRSSDHRPVKALLRVTNLS</sequence>
<dbReference type="HOGENOM" id="CLU_011711_5_1_1"/>
<dbReference type="STRING" id="88036.D8T7L1"/>
<dbReference type="InterPro" id="IPR046985">
    <property type="entry name" value="IP5"/>
</dbReference>
<keyword evidence="4" id="KW-1185">Reference proteome</keyword>
<dbReference type="GO" id="GO:0046856">
    <property type="term" value="P:phosphatidylinositol dephosphorylation"/>
    <property type="evidence" value="ECO:0007669"/>
    <property type="project" value="InterPro"/>
</dbReference>
<dbReference type="FunCoup" id="D8T7L1">
    <property type="interactions" value="14"/>
</dbReference>
<evidence type="ECO:0000313" key="4">
    <source>
        <dbReference type="Proteomes" id="UP000001514"/>
    </source>
</evidence>
<dbReference type="Gene3D" id="3.60.10.10">
    <property type="entry name" value="Endonuclease/exonuclease/phosphatase"/>
    <property type="match status" value="1"/>
</dbReference>
<dbReference type="AlphaFoldDB" id="D8T7L1"/>
<dbReference type="EMBL" id="GL377686">
    <property type="protein sequence ID" value="EFJ07360.1"/>
    <property type="molecule type" value="Genomic_DNA"/>
</dbReference>
<dbReference type="Proteomes" id="UP000001514">
    <property type="component" value="Unassembled WGS sequence"/>
</dbReference>
<evidence type="ECO:0000256" key="1">
    <source>
        <dbReference type="ARBA" id="ARBA00010768"/>
    </source>
</evidence>
<dbReference type="GO" id="GO:0043813">
    <property type="term" value="F:phosphatidylinositol-3,5-bisphosphate 5-phosphatase activity"/>
    <property type="evidence" value="ECO:0000318"/>
    <property type="project" value="GO_Central"/>
</dbReference>
<dbReference type="GO" id="GO:0034485">
    <property type="term" value="F:phosphatidylinositol-3,4,5-trisphosphate 5-phosphatase activity"/>
    <property type="evidence" value="ECO:0000318"/>
    <property type="project" value="GO_Central"/>
</dbReference>
<dbReference type="InterPro" id="IPR000300">
    <property type="entry name" value="IPPc"/>
</dbReference>
<dbReference type="InParanoid" id="D8T7L1"/>
<dbReference type="GO" id="GO:0004439">
    <property type="term" value="F:phosphatidylinositol-4,5-bisphosphate 5-phosphatase activity"/>
    <property type="evidence" value="ECO:0000318"/>
    <property type="project" value="GO_Central"/>
</dbReference>
<gene>
    <name evidence="3" type="ORF">SELMODRAFT_448473</name>
</gene>
<dbReference type="PANTHER" id="PTHR11200:SF275">
    <property type="entry name" value="LD06095P"/>
    <property type="match status" value="1"/>
</dbReference>
<dbReference type="GO" id="GO:0005886">
    <property type="term" value="C:plasma membrane"/>
    <property type="evidence" value="ECO:0000318"/>
    <property type="project" value="GO_Central"/>
</dbReference>
<dbReference type="InterPro" id="IPR036691">
    <property type="entry name" value="Endo/exonu/phosph_ase_sf"/>
</dbReference>
<dbReference type="eggNOG" id="KOG0565">
    <property type="taxonomic scope" value="Eukaryota"/>
</dbReference>
<accession>D8T7L1</accession>
<dbReference type="Gramene" id="EFJ07360">
    <property type="protein sequence ID" value="EFJ07360"/>
    <property type="gene ID" value="SELMODRAFT_448473"/>
</dbReference>
<dbReference type="PANTHER" id="PTHR11200">
    <property type="entry name" value="INOSITOL 5-PHOSPHATASE"/>
    <property type="match status" value="1"/>
</dbReference>
<dbReference type="SMART" id="SM00128">
    <property type="entry name" value="IPPc"/>
    <property type="match status" value="1"/>
</dbReference>
<organism evidence="4">
    <name type="scientific">Selaginella moellendorffii</name>
    <name type="common">Spikemoss</name>
    <dbReference type="NCBI Taxonomy" id="88036"/>
    <lineage>
        <taxon>Eukaryota</taxon>
        <taxon>Viridiplantae</taxon>
        <taxon>Streptophyta</taxon>
        <taxon>Embryophyta</taxon>
        <taxon>Tracheophyta</taxon>
        <taxon>Lycopodiopsida</taxon>
        <taxon>Selaginellales</taxon>
        <taxon>Selaginellaceae</taxon>
        <taxon>Selaginella</taxon>
    </lineage>
</organism>
<dbReference type="Pfam" id="PF22669">
    <property type="entry name" value="Exo_endo_phos2"/>
    <property type="match status" value="1"/>
</dbReference>
<comment type="similarity">
    <text evidence="1">Belongs to the inositol polyphosphate 5-phosphatase family.</text>
</comment>
<proteinExistence type="inferred from homology"/>
<dbReference type="SUPFAM" id="SSF56219">
    <property type="entry name" value="DNase I-like"/>
    <property type="match status" value="1"/>
</dbReference>
<dbReference type="OrthoDB" id="405996at2759"/>
<feature type="domain" description="Inositol polyphosphate-related phosphatase" evidence="2">
    <location>
        <begin position="107"/>
        <end position="399"/>
    </location>
</feature>